<evidence type="ECO:0000256" key="1">
    <source>
        <dbReference type="SAM" id="Phobius"/>
    </source>
</evidence>
<dbReference type="Proteomes" id="UP000570010">
    <property type="component" value="Unassembled WGS sequence"/>
</dbReference>
<feature type="transmembrane region" description="Helical" evidence="1">
    <location>
        <begin position="427"/>
        <end position="449"/>
    </location>
</feature>
<feature type="transmembrane region" description="Helical" evidence="1">
    <location>
        <begin position="965"/>
        <end position="991"/>
    </location>
</feature>
<feature type="transmembrane region" description="Helical" evidence="1">
    <location>
        <begin position="862"/>
        <end position="882"/>
    </location>
</feature>
<feature type="transmembrane region" description="Helical" evidence="1">
    <location>
        <begin position="356"/>
        <end position="376"/>
    </location>
</feature>
<dbReference type="Gene3D" id="3.30.70.1440">
    <property type="entry name" value="Multidrug efflux transporter AcrB pore domain"/>
    <property type="match status" value="1"/>
</dbReference>
<dbReference type="PANTHER" id="PTHR32063:SF0">
    <property type="entry name" value="SWARMING MOTILITY PROTEIN SWRC"/>
    <property type="match status" value="1"/>
</dbReference>
<evidence type="ECO:0000313" key="3">
    <source>
        <dbReference type="EMBL" id="NEY82715.1"/>
    </source>
</evidence>
<name>A0A6B3W1X7_9BACI</name>
<dbReference type="Gene3D" id="3.30.2090.10">
    <property type="entry name" value="Multidrug efflux transporter AcrB TolC docking domain, DN and DC subdomains"/>
    <property type="match status" value="2"/>
</dbReference>
<dbReference type="Pfam" id="PF00873">
    <property type="entry name" value="ACR_tran"/>
    <property type="match status" value="1"/>
</dbReference>
<dbReference type="Gene3D" id="1.20.1640.10">
    <property type="entry name" value="Multidrug efflux transporter AcrB transmembrane domain"/>
    <property type="match status" value="2"/>
</dbReference>
<protein>
    <submittedName>
        <fullName evidence="3">Efflux RND transporter permease subunit</fullName>
    </submittedName>
</protein>
<feature type="transmembrane region" description="Helical" evidence="1">
    <location>
        <begin position="12"/>
        <end position="30"/>
    </location>
</feature>
<feature type="transmembrane region" description="Helical" evidence="1">
    <location>
        <begin position="455"/>
        <end position="481"/>
    </location>
</feature>
<dbReference type="PRINTS" id="PR00702">
    <property type="entry name" value="ACRIFLAVINRP"/>
</dbReference>
<dbReference type="Proteomes" id="UP000472971">
    <property type="component" value="Unassembled WGS sequence"/>
</dbReference>
<dbReference type="GO" id="GO:0042910">
    <property type="term" value="F:xenobiotic transmembrane transporter activity"/>
    <property type="evidence" value="ECO:0007669"/>
    <property type="project" value="TreeGrafter"/>
</dbReference>
<dbReference type="SUPFAM" id="SSF82866">
    <property type="entry name" value="Multidrug efflux transporter AcrB transmembrane domain"/>
    <property type="match status" value="2"/>
</dbReference>
<keyword evidence="1" id="KW-0812">Transmembrane</keyword>
<dbReference type="SUPFAM" id="SSF82693">
    <property type="entry name" value="Multidrug efflux transporter AcrB pore domain, PN1, PN2, PC1 and PC2 subdomains"/>
    <property type="match status" value="1"/>
</dbReference>
<dbReference type="SUPFAM" id="SSF82714">
    <property type="entry name" value="Multidrug efflux transporter AcrB TolC docking domain, DN and DC subdomains"/>
    <property type="match status" value="1"/>
</dbReference>
<keyword evidence="1" id="KW-0472">Membrane</keyword>
<feature type="transmembrane region" description="Helical" evidence="1">
    <location>
        <begin position="832"/>
        <end position="850"/>
    </location>
</feature>
<dbReference type="EMBL" id="JAAIWN010000043">
    <property type="protein sequence ID" value="NEY82715.1"/>
    <property type="molecule type" value="Genomic_DNA"/>
</dbReference>
<dbReference type="Gene3D" id="3.30.70.1430">
    <property type="entry name" value="Multidrug efflux transporter AcrB pore domain"/>
    <property type="match status" value="2"/>
</dbReference>
<feature type="transmembrane region" description="Helical" evidence="1">
    <location>
        <begin position="330"/>
        <end position="349"/>
    </location>
</feature>
<feature type="transmembrane region" description="Helical" evidence="1">
    <location>
        <begin position="936"/>
        <end position="953"/>
    </location>
</feature>
<sequence length="1010" mass="112146">MNLLKFILKKKILIGLMTVMVLSFGLYAIFDLGKELMPSVAKDSIYIKTAAGDLSAIEVERNITDPLERKLKGIDGIKSIDSTTNIGGNSFKLTIEDGRGEEVLKEVESVVNAAKGELIGIKDIVTGQYGTNQGYELFMDISGGDFDQMKAFAKDVLEPRLENLEEVRDVEFSGLSEQEVLIEINKNELEKNNLNFAQVVEVIEEVNSDYTLGELSVEKDSPSLRWDTKFENIEDIENIMIPSETGFIQLKDIASIKKQTVEGSSSVWKDGKKDFIFVQIGRTSNFTQIDMRDAVRKEIQKIRDENLIKDFTLKEIVSQADYVEESIDGITSNIIIGGAIAIVILLIFLRNLRATFIIGLAIPTSVLLTFASMWLFDYSFNMLTLIGLGLGIGMMVDSSIVILESIYRKKELGLGNFEAVLQGTKEVAGAVIASILTTIIVFVPVGLISGEIGQYVVILSVIVAITLISSLIVSFTLIPSLSEKFLLFKKSKNDRTEGVFLKTYGKAVSWAVHKKYRSLLILLLFFAIFGSSLFLVPKIPMTIMPDMFNRYTEVMTYLETGVNNKEKEELVKGMNQKLQKIEDVDSNYILDMGGELYSIINMTKGDEIKNEQNAVNEEILKSLRELKDTFPIVSVQSALSDGEGGQPIQITVSGEDFSQLKEIVDRFTKKLESVEGIVGITNSMERSTNEQVIALKQDEIEKAGLSQLAIKRHIEQALLQMPVGEMKIDHQDASLILGVDESIETKESLLDLKIPTVRGEEKLSTFINLETVQTPNEIYHLEGERFITISADIENKDLGTVNREVQKLINKFETPSGYNISVAGDLEQQQELMIEMMIVLAFAIFLVYFVMAVQFNQLGQPIIVMSAIPMAFTGVILGLSATQMELNILSGIGVVMLIGIVLNNAILLIDRSNQLRRAGYNIEEALVEAGKNRLRPIFMTTITTVGGMLPLALESGTSGNYQAPLAVVIISGLLFSTFITLLLIPSICRLFSFSRKESLTRVEDKKTLTN</sequence>
<keyword evidence="4" id="KW-1185">Reference proteome</keyword>
<feature type="transmembrane region" description="Helical" evidence="1">
    <location>
        <begin position="888"/>
        <end position="909"/>
    </location>
</feature>
<feature type="transmembrane region" description="Helical" evidence="1">
    <location>
        <begin position="382"/>
        <end position="406"/>
    </location>
</feature>
<gene>
    <name evidence="3" type="ORF">G4D64_14675</name>
    <name evidence="2" type="ORF">H1Z61_08220</name>
</gene>
<dbReference type="EMBL" id="JACEIO010000016">
    <property type="protein sequence ID" value="MBA4537130.1"/>
    <property type="molecule type" value="Genomic_DNA"/>
</dbReference>
<evidence type="ECO:0000313" key="5">
    <source>
        <dbReference type="Proteomes" id="UP000570010"/>
    </source>
</evidence>
<proteinExistence type="predicted"/>
<keyword evidence="1" id="KW-1133">Transmembrane helix</keyword>
<dbReference type="PANTHER" id="PTHR32063">
    <property type="match status" value="1"/>
</dbReference>
<dbReference type="GO" id="GO:0005886">
    <property type="term" value="C:plasma membrane"/>
    <property type="evidence" value="ECO:0007669"/>
    <property type="project" value="TreeGrafter"/>
</dbReference>
<dbReference type="Gene3D" id="3.30.70.1320">
    <property type="entry name" value="Multidrug efflux transporter AcrB pore domain like"/>
    <property type="match status" value="1"/>
</dbReference>
<reference evidence="3 4" key="1">
    <citation type="submission" date="2020-02" db="EMBL/GenBank/DDBJ databases">
        <title>Bacillus aquiflavi sp. nov., isolated from yellow water of strong flavor Chinese baijiu in Yibin region of China.</title>
        <authorList>
            <person name="Xie J."/>
        </authorList>
    </citation>
    <scope>NUCLEOTIDE SEQUENCE [LARGE SCALE GENOMIC DNA]</scope>
    <source>
        <strain evidence="3 4">3H-10</strain>
    </source>
</reference>
<dbReference type="AlphaFoldDB" id="A0A6B3W1X7"/>
<evidence type="ECO:0000313" key="2">
    <source>
        <dbReference type="EMBL" id="MBA4537130.1"/>
    </source>
</evidence>
<dbReference type="RefSeq" id="WP_163243114.1">
    <property type="nucleotide sequence ID" value="NZ_JAAIWN010000043.1"/>
</dbReference>
<organism evidence="3 4">
    <name type="scientific">Bacillus aquiflavi</name>
    <dbReference type="NCBI Taxonomy" id="2672567"/>
    <lineage>
        <taxon>Bacteria</taxon>
        <taxon>Bacillati</taxon>
        <taxon>Bacillota</taxon>
        <taxon>Bacilli</taxon>
        <taxon>Bacillales</taxon>
        <taxon>Bacillaceae</taxon>
        <taxon>Bacillus</taxon>
    </lineage>
</organism>
<accession>A0A6B3W1X7</accession>
<evidence type="ECO:0000313" key="4">
    <source>
        <dbReference type="Proteomes" id="UP000472971"/>
    </source>
</evidence>
<feature type="transmembrane region" description="Helical" evidence="1">
    <location>
        <begin position="519"/>
        <end position="537"/>
    </location>
</feature>
<dbReference type="InterPro" id="IPR027463">
    <property type="entry name" value="AcrB_DN_DC_subdom"/>
</dbReference>
<dbReference type="InterPro" id="IPR001036">
    <property type="entry name" value="Acrflvin-R"/>
</dbReference>
<reference evidence="2 5" key="2">
    <citation type="submission" date="2020-07" db="EMBL/GenBank/DDBJ databases">
        <authorList>
            <person name="Feng H."/>
        </authorList>
    </citation>
    <scope>NUCLEOTIDE SEQUENCE [LARGE SCALE GENOMIC DNA]</scope>
    <source>
        <strain evidence="2">S-12</strain>
        <strain evidence="5">s-12</strain>
    </source>
</reference>
<comment type="caution">
    <text evidence="3">The sequence shown here is derived from an EMBL/GenBank/DDBJ whole genome shotgun (WGS) entry which is preliminary data.</text>
</comment>